<feature type="region of interest" description="Disordered" evidence="6">
    <location>
        <begin position="1"/>
        <end position="21"/>
    </location>
</feature>
<evidence type="ECO:0000313" key="9">
    <source>
        <dbReference type="Proteomes" id="UP000838763"/>
    </source>
</evidence>
<dbReference type="InterPro" id="IPR045864">
    <property type="entry name" value="aa-tRNA-synth_II/BPL/LPL"/>
</dbReference>
<dbReference type="GO" id="GO:0005524">
    <property type="term" value="F:ATP binding"/>
    <property type="evidence" value="ECO:0007669"/>
    <property type="project" value="InterPro"/>
</dbReference>
<dbReference type="Proteomes" id="UP000838763">
    <property type="component" value="Unassembled WGS sequence"/>
</dbReference>
<dbReference type="GO" id="GO:0005829">
    <property type="term" value="C:cytosol"/>
    <property type="evidence" value="ECO:0007669"/>
    <property type="project" value="TreeGrafter"/>
</dbReference>
<keyword evidence="9" id="KW-1185">Reference proteome</keyword>
<evidence type="ECO:0000256" key="3">
    <source>
        <dbReference type="ARBA" id="ARBA00022741"/>
    </source>
</evidence>
<feature type="coiled-coil region" evidence="5">
    <location>
        <begin position="282"/>
        <end position="309"/>
    </location>
</feature>
<sequence length="453" mass="50429">MASTNSKLNGNHASSSPDGALDSVDEGTNLVVLDARVHSLPVIGPDALITILVRHRGKFTHALLEPGLVDSASLDAARQVTAESLVRISGVETTSDESKRNDEFIPTLRVANFLVISAAKSSIPAYRQWHRAPGDTPPEKEKRDALIDERLDNRLLDARVASTAAIFKIFSGIHELAVAFLADRDFIHIPTPSLIGYGFPGEDDDLFSLPYFDEVARLAPTGEIHLGMALSADLERVYDIHPVFRREPASDGRHLTEFTMLELVFNLKNSWIEILELANDLIISIIRSLQEHEKKKQLLEEEDDDTSQSFDVILRGQEVVTGCRLLHAHEDLCLAYATRAHPIDPESKEWRPYMFAHEIGMPPWGGFGSQQPNLWPQNSATVSLGFHFQKLARDITLYSDRTTRPNLPTIVRTVSKCRSDHDGKVSTPANIHVSQNTRVYAPRPLLKVSQHLA</sequence>
<evidence type="ECO:0000256" key="2">
    <source>
        <dbReference type="ARBA" id="ARBA00022598"/>
    </source>
</evidence>
<evidence type="ECO:0000256" key="4">
    <source>
        <dbReference type="ARBA" id="ARBA00022840"/>
    </source>
</evidence>
<organism evidence="8 9">
    <name type="scientific">Parascedosporium putredinis</name>
    <dbReference type="NCBI Taxonomy" id="1442378"/>
    <lineage>
        <taxon>Eukaryota</taxon>
        <taxon>Fungi</taxon>
        <taxon>Dikarya</taxon>
        <taxon>Ascomycota</taxon>
        <taxon>Pezizomycotina</taxon>
        <taxon>Sordariomycetes</taxon>
        <taxon>Hypocreomycetidae</taxon>
        <taxon>Microascales</taxon>
        <taxon>Microascaceae</taxon>
        <taxon>Parascedosporium</taxon>
    </lineage>
</organism>
<dbReference type="GO" id="GO:0003723">
    <property type="term" value="F:RNA binding"/>
    <property type="evidence" value="ECO:0007669"/>
    <property type="project" value="TreeGrafter"/>
</dbReference>
<dbReference type="SUPFAM" id="SSF55681">
    <property type="entry name" value="Class II aaRS and biotin synthetases"/>
    <property type="match status" value="1"/>
</dbReference>
<dbReference type="GO" id="GO:0006422">
    <property type="term" value="P:aspartyl-tRNA aminoacylation"/>
    <property type="evidence" value="ECO:0007669"/>
    <property type="project" value="InterPro"/>
</dbReference>
<name>A0A9P1MAC7_9PEZI</name>
<keyword evidence="5" id="KW-0175">Coiled coil</keyword>
<dbReference type="PROSITE" id="PS50862">
    <property type="entry name" value="AA_TRNA_LIGASE_II"/>
    <property type="match status" value="1"/>
</dbReference>
<keyword evidence="3" id="KW-0547">Nucleotide-binding</keyword>
<dbReference type="Pfam" id="PF00152">
    <property type="entry name" value="tRNA-synt_2"/>
    <property type="match status" value="1"/>
</dbReference>
<dbReference type="GO" id="GO:0017101">
    <property type="term" value="C:aminoacyl-tRNA synthetase multienzyme complex"/>
    <property type="evidence" value="ECO:0007669"/>
    <property type="project" value="TreeGrafter"/>
</dbReference>
<evidence type="ECO:0000256" key="1">
    <source>
        <dbReference type="ARBA" id="ARBA00022490"/>
    </source>
</evidence>
<accession>A0A9P1MAC7</accession>
<proteinExistence type="predicted"/>
<comment type="caution">
    <text evidence="8">The sequence shown here is derived from an EMBL/GenBank/DDBJ whole genome shotgun (WGS) entry which is preliminary data.</text>
</comment>
<gene>
    <name evidence="8" type="ORF">PPNO1_LOCUS4009</name>
</gene>
<dbReference type="PANTHER" id="PTHR43450">
    <property type="entry name" value="ASPARTYL-TRNA SYNTHETASE"/>
    <property type="match status" value="1"/>
</dbReference>
<dbReference type="AlphaFoldDB" id="A0A9P1MAC7"/>
<evidence type="ECO:0000259" key="7">
    <source>
        <dbReference type="PROSITE" id="PS50862"/>
    </source>
</evidence>
<dbReference type="GO" id="GO:0004815">
    <property type="term" value="F:aspartate-tRNA ligase activity"/>
    <property type="evidence" value="ECO:0007669"/>
    <property type="project" value="InterPro"/>
</dbReference>
<dbReference type="InterPro" id="IPR006195">
    <property type="entry name" value="aa-tRNA-synth_II"/>
</dbReference>
<dbReference type="OrthoDB" id="372395at2759"/>
<dbReference type="EMBL" id="CALLCH030000011">
    <property type="protein sequence ID" value="CAI4214278.1"/>
    <property type="molecule type" value="Genomic_DNA"/>
</dbReference>
<keyword evidence="4" id="KW-0067">ATP-binding</keyword>
<dbReference type="InterPro" id="IPR004364">
    <property type="entry name" value="Aa-tRNA-synt_II"/>
</dbReference>
<evidence type="ECO:0000256" key="6">
    <source>
        <dbReference type="SAM" id="MobiDB-lite"/>
    </source>
</evidence>
<keyword evidence="1" id="KW-0963">Cytoplasm</keyword>
<dbReference type="PANTHER" id="PTHR43450:SF4">
    <property type="entry name" value="ASPARTATE--TRNA LIGASE"/>
    <property type="match status" value="1"/>
</dbReference>
<keyword evidence="2" id="KW-0436">Ligase</keyword>
<evidence type="ECO:0000313" key="8">
    <source>
        <dbReference type="EMBL" id="CAI4214278.1"/>
    </source>
</evidence>
<feature type="domain" description="Aminoacyl-transfer RNA synthetases class-II family profile" evidence="7">
    <location>
        <begin position="167"/>
        <end position="262"/>
    </location>
</feature>
<dbReference type="Gene3D" id="3.30.930.10">
    <property type="entry name" value="Bira Bifunctional Protein, Domain 2"/>
    <property type="match status" value="2"/>
</dbReference>
<evidence type="ECO:0000256" key="5">
    <source>
        <dbReference type="SAM" id="Coils"/>
    </source>
</evidence>
<reference evidence="8" key="1">
    <citation type="submission" date="2022-11" db="EMBL/GenBank/DDBJ databases">
        <authorList>
            <person name="Scott C."/>
            <person name="Bruce N."/>
        </authorList>
    </citation>
    <scope>NUCLEOTIDE SEQUENCE</scope>
</reference>
<protein>
    <recommendedName>
        <fullName evidence="7">Aminoacyl-transfer RNA synthetases class-II family profile domain-containing protein</fullName>
    </recommendedName>
</protein>
<dbReference type="InterPro" id="IPR004523">
    <property type="entry name" value="Asp-tRNA_synthase_2"/>
</dbReference>
<feature type="compositionally biased region" description="Polar residues" evidence="6">
    <location>
        <begin position="1"/>
        <end position="17"/>
    </location>
</feature>